<keyword evidence="1" id="KW-0472">Membrane</keyword>
<name>A0AAE6XSY6_9MICO</name>
<keyword evidence="2" id="KW-0614">Plasmid</keyword>
<keyword evidence="1" id="KW-1133">Transmembrane helix</keyword>
<proteinExistence type="predicted"/>
<evidence type="ECO:0000256" key="1">
    <source>
        <dbReference type="SAM" id="Phobius"/>
    </source>
</evidence>
<keyword evidence="3" id="KW-1185">Reference proteome</keyword>
<dbReference type="Proteomes" id="UP000503164">
    <property type="component" value="Plasmid pCM2_1101"/>
</dbReference>
<evidence type="ECO:0000313" key="2">
    <source>
        <dbReference type="EMBL" id="QIS46435.1"/>
    </source>
</evidence>
<reference evidence="2 3" key="1">
    <citation type="journal article" date="2020" name="Mol. Plant Pathol.">
        <title>Plasmid composition and the chpG gene determine the virulence level of Clavibacter capsici natural isolates in pepper.</title>
        <authorList>
            <person name="Hwang I.S."/>
            <person name="Lee H.M."/>
            <person name="Oh E.J."/>
            <person name="Lee S."/>
            <person name="Heu S."/>
            <person name="Oh C.S."/>
        </authorList>
    </citation>
    <scope>NUCLEOTIDE SEQUENCE [LARGE SCALE GENOMIC DNA]</scope>
    <source>
        <strain evidence="2 3">1101</strain>
    </source>
</reference>
<feature type="transmembrane region" description="Helical" evidence="1">
    <location>
        <begin position="12"/>
        <end position="31"/>
    </location>
</feature>
<protein>
    <submittedName>
        <fullName evidence="2">Uncharacterized protein</fullName>
    </submittedName>
</protein>
<dbReference type="EMBL" id="CP048050">
    <property type="protein sequence ID" value="QIS46435.1"/>
    <property type="molecule type" value="Genomic_DNA"/>
</dbReference>
<evidence type="ECO:0000313" key="3">
    <source>
        <dbReference type="Proteomes" id="UP000503164"/>
    </source>
</evidence>
<dbReference type="AlphaFoldDB" id="A0AAE6XSY6"/>
<dbReference type="RefSeq" id="WP_157883590.1">
    <property type="nucleotide sequence ID" value="NZ_CP012575.1"/>
</dbReference>
<keyword evidence="1" id="KW-0812">Transmembrane</keyword>
<gene>
    <name evidence="2" type="ORF">GW570_14665</name>
</gene>
<geneLocation type="plasmid" evidence="2 3">
    <name>pCM2_1101</name>
</geneLocation>
<sequence length="87" mass="9511">MLNFDFGIRRMGGLMLIGVGVMIVASTPQALPRLAQTSSTALIRGAHEPYQTSSTSEITDDIDLLAAESWFNRDHGGDFHPDPPHLF</sequence>
<accession>A0AAE6XSY6</accession>
<organism evidence="2 3">
    <name type="scientific">Clavibacter capsici</name>
    <dbReference type="NCBI Taxonomy" id="1874630"/>
    <lineage>
        <taxon>Bacteria</taxon>
        <taxon>Bacillati</taxon>
        <taxon>Actinomycetota</taxon>
        <taxon>Actinomycetes</taxon>
        <taxon>Micrococcales</taxon>
        <taxon>Microbacteriaceae</taxon>
        <taxon>Clavibacter</taxon>
    </lineage>
</organism>